<evidence type="ECO:0000256" key="3">
    <source>
        <dbReference type="ARBA" id="ARBA00022741"/>
    </source>
</evidence>
<dbReference type="PANTHER" id="PTHR43335">
    <property type="entry name" value="ABC TRANSPORTER, ATP-BINDING PROTEIN"/>
    <property type="match status" value="1"/>
</dbReference>
<accession>A0ABY2RJ16</accession>
<dbReference type="InterPro" id="IPR027417">
    <property type="entry name" value="P-loop_NTPase"/>
</dbReference>
<name>A0ABY2RJ16_9NOCA</name>
<dbReference type="PANTHER" id="PTHR43335:SF4">
    <property type="entry name" value="ABC TRANSPORTER, ATP-BINDING PROTEIN"/>
    <property type="match status" value="1"/>
</dbReference>
<dbReference type="GO" id="GO:0005524">
    <property type="term" value="F:ATP binding"/>
    <property type="evidence" value="ECO:0007669"/>
    <property type="project" value="UniProtKB-KW"/>
</dbReference>
<keyword evidence="2" id="KW-0813">Transport</keyword>
<keyword evidence="4 6" id="KW-0067">ATP-binding</keyword>
<gene>
    <name evidence="6" type="ORF">FCG67_15365</name>
</gene>
<dbReference type="RefSeq" id="WP_136910587.1">
    <property type="nucleotide sequence ID" value="NZ_SUMD01000006.1"/>
</dbReference>
<keyword evidence="7" id="KW-1185">Reference proteome</keyword>
<feature type="domain" description="ABC transporter" evidence="5">
    <location>
        <begin position="10"/>
        <end position="235"/>
    </location>
</feature>
<evidence type="ECO:0000313" key="6">
    <source>
        <dbReference type="EMBL" id="TJZ77205.1"/>
    </source>
</evidence>
<sequence>MSAGEHPAALEAIGLSKQFKTVDAVSDLSFTVPQGSITGFLGPNGAGKTTTLRMLLGLVRPTAGTATIAGVPFAALTQPARVVGAVLDSLSLHPNRTALGHLLVYTAATGLPDSRARQVLALVGLEQAAHQKAGTFSLGMRQRLALATALLGDPQMLVLDEPANGLDPEGIAWLREFLKAFARSGRTVLVSSHILREVEQTVDRLVIVSEGRLVYQGGIDDLRRSRQGRILIAGSDPATLAIALAANGITDAQVLPDGRLAVTGAELDTIAAIAQPAGVRIFGATAEPVDLEQVFLSMTSGRYAADYQPGHHYGGPR</sequence>
<dbReference type="SUPFAM" id="SSF52540">
    <property type="entry name" value="P-loop containing nucleoside triphosphate hydrolases"/>
    <property type="match status" value="1"/>
</dbReference>
<reference evidence="6 7" key="1">
    <citation type="submission" date="2019-04" db="EMBL/GenBank/DDBJ databases">
        <title>Rhodococcus oryzae sp. nov., a novel actinomycete isolated from rhizosphere soil of rice (Oryza sativa L.).</title>
        <authorList>
            <person name="Li C."/>
        </authorList>
    </citation>
    <scope>NUCLEOTIDE SEQUENCE [LARGE SCALE GENOMIC DNA]</scope>
    <source>
        <strain evidence="6 7">NEAU-CX67</strain>
    </source>
</reference>
<dbReference type="Proteomes" id="UP000305109">
    <property type="component" value="Unassembled WGS sequence"/>
</dbReference>
<dbReference type="InterPro" id="IPR017871">
    <property type="entry name" value="ABC_transporter-like_CS"/>
</dbReference>
<dbReference type="PROSITE" id="PS00211">
    <property type="entry name" value="ABC_TRANSPORTER_1"/>
    <property type="match status" value="1"/>
</dbReference>
<organism evidence="6 7">
    <name type="scientific">Rhodococcus oryzae</name>
    <dbReference type="NCBI Taxonomy" id="2571143"/>
    <lineage>
        <taxon>Bacteria</taxon>
        <taxon>Bacillati</taxon>
        <taxon>Actinomycetota</taxon>
        <taxon>Actinomycetes</taxon>
        <taxon>Mycobacteriales</taxon>
        <taxon>Nocardiaceae</taxon>
        <taxon>Rhodococcus</taxon>
    </lineage>
</organism>
<evidence type="ECO:0000259" key="5">
    <source>
        <dbReference type="PROSITE" id="PS50893"/>
    </source>
</evidence>
<comment type="similarity">
    <text evidence="1">Belongs to the ABC transporter superfamily.</text>
</comment>
<protein>
    <submittedName>
        <fullName evidence="6">ATP-binding cassette domain-containing protein</fullName>
    </submittedName>
</protein>
<evidence type="ECO:0000313" key="7">
    <source>
        <dbReference type="Proteomes" id="UP000305109"/>
    </source>
</evidence>
<evidence type="ECO:0000256" key="1">
    <source>
        <dbReference type="ARBA" id="ARBA00005417"/>
    </source>
</evidence>
<proteinExistence type="inferred from homology"/>
<dbReference type="Gene3D" id="3.40.50.300">
    <property type="entry name" value="P-loop containing nucleotide triphosphate hydrolases"/>
    <property type="match status" value="1"/>
</dbReference>
<dbReference type="EMBL" id="SUMD01000006">
    <property type="protein sequence ID" value="TJZ77205.1"/>
    <property type="molecule type" value="Genomic_DNA"/>
</dbReference>
<evidence type="ECO:0000256" key="4">
    <source>
        <dbReference type="ARBA" id="ARBA00022840"/>
    </source>
</evidence>
<dbReference type="InterPro" id="IPR003439">
    <property type="entry name" value="ABC_transporter-like_ATP-bd"/>
</dbReference>
<dbReference type="Pfam" id="PF00005">
    <property type="entry name" value="ABC_tran"/>
    <property type="match status" value="1"/>
</dbReference>
<dbReference type="SMART" id="SM00382">
    <property type="entry name" value="AAA"/>
    <property type="match status" value="1"/>
</dbReference>
<dbReference type="InterPro" id="IPR003593">
    <property type="entry name" value="AAA+_ATPase"/>
</dbReference>
<dbReference type="PROSITE" id="PS50893">
    <property type="entry name" value="ABC_TRANSPORTER_2"/>
    <property type="match status" value="1"/>
</dbReference>
<keyword evidence="3" id="KW-0547">Nucleotide-binding</keyword>
<comment type="caution">
    <text evidence="6">The sequence shown here is derived from an EMBL/GenBank/DDBJ whole genome shotgun (WGS) entry which is preliminary data.</text>
</comment>
<evidence type="ECO:0000256" key="2">
    <source>
        <dbReference type="ARBA" id="ARBA00022448"/>
    </source>
</evidence>